<dbReference type="Proteomes" id="UP000765509">
    <property type="component" value="Unassembled WGS sequence"/>
</dbReference>
<comment type="caution">
    <text evidence="1">The sequence shown here is derived from an EMBL/GenBank/DDBJ whole genome shotgun (WGS) entry which is preliminary data.</text>
</comment>
<sequence length="88" mass="10269">MTQTLEDVIRRFCAYGLYLKDSGGIIHDWCTLIPALELEYKKSIHSSTGKTQAILEKHWNPRLPYYTLENSLVDLHQKESSFRIMPDI</sequence>
<dbReference type="EMBL" id="AVOT02001087">
    <property type="protein sequence ID" value="MBW0465629.1"/>
    <property type="molecule type" value="Genomic_DNA"/>
</dbReference>
<gene>
    <name evidence="1" type="ORF">O181_005344</name>
</gene>
<proteinExistence type="predicted"/>
<evidence type="ECO:0000313" key="1">
    <source>
        <dbReference type="EMBL" id="MBW0465629.1"/>
    </source>
</evidence>
<evidence type="ECO:0000313" key="2">
    <source>
        <dbReference type="Proteomes" id="UP000765509"/>
    </source>
</evidence>
<dbReference type="AlphaFoldDB" id="A0A9Q3BHA3"/>
<organism evidence="1 2">
    <name type="scientific">Austropuccinia psidii MF-1</name>
    <dbReference type="NCBI Taxonomy" id="1389203"/>
    <lineage>
        <taxon>Eukaryota</taxon>
        <taxon>Fungi</taxon>
        <taxon>Dikarya</taxon>
        <taxon>Basidiomycota</taxon>
        <taxon>Pucciniomycotina</taxon>
        <taxon>Pucciniomycetes</taxon>
        <taxon>Pucciniales</taxon>
        <taxon>Sphaerophragmiaceae</taxon>
        <taxon>Austropuccinia</taxon>
    </lineage>
</organism>
<keyword evidence="2" id="KW-1185">Reference proteome</keyword>
<protein>
    <submittedName>
        <fullName evidence="1">Uncharacterized protein</fullName>
    </submittedName>
</protein>
<name>A0A9Q3BHA3_9BASI</name>
<reference evidence="1" key="1">
    <citation type="submission" date="2021-03" db="EMBL/GenBank/DDBJ databases">
        <title>Draft genome sequence of rust myrtle Austropuccinia psidii MF-1, a brazilian biotype.</title>
        <authorList>
            <person name="Quecine M.C."/>
            <person name="Pachon D.M.R."/>
            <person name="Bonatelli M.L."/>
            <person name="Correr F.H."/>
            <person name="Franceschini L.M."/>
            <person name="Leite T.F."/>
            <person name="Margarido G.R.A."/>
            <person name="Almeida C.A."/>
            <person name="Ferrarezi J.A."/>
            <person name="Labate C.A."/>
        </authorList>
    </citation>
    <scope>NUCLEOTIDE SEQUENCE</scope>
    <source>
        <strain evidence="1">MF-1</strain>
    </source>
</reference>
<accession>A0A9Q3BHA3</accession>